<dbReference type="OrthoDB" id="138827at2"/>
<protein>
    <submittedName>
        <fullName evidence="1">Uncharacterized protein</fullName>
    </submittedName>
</protein>
<keyword evidence="2" id="KW-1185">Reference proteome</keyword>
<evidence type="ECO:0000313" key="2">
    <source>
        <dbReference type="Proteomes" id="UP000199019"/>
    </source>
</evidence>
<dbReference type="Proteomes" id="UP000199019">
    <property type="component" value="Unassembled WGS sequence"/>
</dbReference>
<name>A0A1H9XJE4_9MICO</name>
<sequence>MVSSLPDGGRVVKRFDIEQVTRIQIGEADVGLTWASVLFQGWFGYDAVLPRSDITIRARTPWDAQAGDHSLPTILVWGENNWRTANDALGAAIPHAAQHNP</sequence>
<evidence type="ECO:0000313" key="1">
    <source>
        <dbReference type="EMBL" id="SES46320.1"/>
    </source>
</evidence>
<reference evidence="2" key="1">
    <citation type="submission" date="2016-10" db="EMBL/GenBank/DDBJ databases">
        <authorList>
            <person name="Varghese N."/>
            <person name="Submissions S."/>
        </authorList>
    </citation>
    <scope>NUCLEOTIDE SEQUENCE [LARGE SCALE GENOMIC DNA]</scope>
    <source>
        <strain evidence="2">CGMCC 1.6963</strain>
    </source>
</reference>
<organism evidence="1 2">
    <name type="scientific">Pedococcus cremeus</name>
    <dbReference type="NCBI Taxonomy" id="587636"/>
    <lineage>
        <taxon>Bacteria</taxon>
        <taxon>Bacillati</taxon>
        <taxon>Actinomycetota</taxon>
        <taxon>Actinomycetes</taxon>
        <taxon>Micrococcales</taxon>
        <taxon>Intrasporangiaceae</taxon>
        <taxon>Pedococcus</taxon>
    </lineage>
</organism>
<dbReference type="RefSeq" id="WP_091761897.1">
    <property type="nucleotide sequence ID" value="NZ_FOHB01000008.1"/>
</dbReference>
<proteinExistence type="predicted"/>
<dbReference type="EMBL" id="FOHB01000008">
    <property type="protein sequence ID" value="SES46320.1"/>
    <property type="molecule type" value="Genomic_DNA"/>
</dbReference>
<dbReference type="AlphaFoldDB" id="A0A1H9XJE4"/>
<gene>
    <name evidence="1" type="ORF">SAMN05216199_3938</name>
</gene>
<accession>A0A1H9XJE4</accession>